<proteinExistence type="predicted"/>
<evidence type="ECO:0000313" key="3">
    <source>
        <dbReference type="Proteomes" id="UP000553776"/>
    </source>
</evidence>
<dbReference type="Proteomes" id="UP000553776">
    <property type="component" value="Unassembled WGS sequence"/>
</dbReference>
<comment type="caution">
    <text evidence="2">The sequence shown here is derived from an EMBL/GenBank/DDBJ whole genome shotgun (WGS) entry which is preliminary data.</text>
</comment>
<accession>A0A841U357</accession>
<organism evidence="2 3">
    <name type="scientific">Cohnella xylanilytica</name>
    <dbReference type="NCBI Taxonomy" id="557555"/>
    <lineage>
        <taxon>Bacteria</taxon>
        <taxon>Bacillati</taxon>
        <taxon>Bacillota</taxon>
        <taxon>Bacilli</taxon>
        <taxon>Bacillales</taxon>
        <taxon>Paenibacillaceae</taxon>
        <taxon>Cohnella</taxon>
    </lineage>
</organism>
<name>A0A841U357_9BACL</name>
<evidence type="ECO:0000259" key="1">
    <source>
        <dbReference type="Pfam" id="PF04230"/>
    </source>
</evidence>
<evidence type="ECO:0000313" key="2">
    <source>
        <dbReference type="EMBL" id="MBB6692541.1"/>
    </source>
</evidence>
<protein>
    <submittedName>
        <fullName evidence="2">Polysaccharide pyruvyl transferase family protein</fullName>
    </submittedName>
</protein>
<dbReference type="Pfam" id="PF04230">
    <property type="entry name" value="PS_pyruv_trans"/>
    <property type="match status" value="1"/>
</dbReference>
<feature type="domain" description="Polysaccharide pyruvyl transferase" evidence="1">
    <location>
        <begin position="31"/>
        <end position="294"/>
    </location>
</feature>
<dbReference type="EMBL" id="JACJVR010000054">
    <property type="protein sequence ID" value="MBB6692541.1"/>
    <property type="molecule type" value="Genomic_DNA"/>
</dbReference>
<dbReference type="RefSeq" id="WP_185136528.1">
    <property type="nucleotide sequence ID" value="NZ_JACJVR010000054.1"/>
</dbReference>
<dbReference type="AlphaFoldDB" id="A0A841U357"/>
<sequence>MERLKRRLGAIAEAVPPGSQVAYIDYPLHENIGDLLILQGTEAFFAEHRIRVRRRYSCVNFRPGVKIPRDWILVCHGGGNFGDLYPWYQRLREDIVRCYPDHRIVILPQTVEFRDAESERRSMELLGSHQDLHLFVRDRVSYEKARGHIANLYLSPDMAHQLYPIDAGRAGQAGQAGGAGFARVLGVLRTDGEASGAEGSAIAGERIDETTDWPLLLSAGDRLAVRLLVAMSSLDRRLRNALPVWPLWRRFARRLTDKAIRKYAGSGRVVTSRLHGHILACLMNKPNVLLDNSYGKNGRYYREWTRDVESATAVLPRPPGSGEEEAVRERLAGIDYRDLHAQPS</sequence>
<gene>
    <name evidence="2" type="ORF">H7B90_14120</name>
</gene>
<dbReference type="InterPro" id="IPR007345">
    <property type="entry name" value="Polysacch_pyruvyl_Trfase"/>
</dbReference>
<dbReference type="GO" id="GO:0016740">
    <property type="term" value="F:transferase activity"/>
    <property type="evidence" value="ECO:0007669"/>
    <property type="project" value="UniProtKB-KW"/>
</dbReference>
<keyword evidence="2" id="KW-0808">Transferase</keyword>
<reference evidence="2 3" key="1">
    <citation type="submission" date="2020-08" db="EMBL/GenBank/DDBJ databases">
        <title>Cohnella phylogeny.</title>
        <authorList>
            <person name="Dunlap C."/>
        </authorList>
    </citation>
    <scope>NUCLEOTIDE SEQUENCE [LARGE SCALE GENOMIC DNA]</scope>
    <source>
        <strain evidence="2 3">DSM 25239</strain>
    </source>
</reference>
<keyword evidence="3" id="KW-1185">Reference proteome</keyword>